<dbReference type="Gene3D" id="3.30.470.20">
    <property type="entry name" value="ATP-grasp fold, B domain"/>
    <property type="match status" value="1"/>
</dbReference>
<comment type="caution">
    <text evidence="5">The sequence shown here is derived from an EMBL/GenBank/DDBJ whole genome shotgun (WGS) entry which is preliminary data.</text>
</comment>
<dbReference type="Proteomes" id="UP000738517">
    <property type="component" value="Unassembled WGS sequence"/>
</dbReference>
<sequence length="498" mass="57302">MTMPKQSLPRIGMLYLDHVLRFFDKSNFQGWPDKIEQVVYHWGNDKQRFIDEVKRKKIDVLIGNVPATAYETFREIARALPQVRFIPTLDTQFSNKSKENVTHFCHKYQLPIPKTKIFYQVEEALAYINNTQYPKIVKRSYGPSNYGGYFVHKVDSAEEAVRLFAEKRYYPAYIQDFVPMKADIRVMLVGHQPVCAFWRRPPEGEWLTNTSQGGSMDYQNVPEEVLELAVRASKAANAEYWACDIAVSTEDDYTILECATAFAAFPYIRDWIGQYLMWLLAPQRFDKPYFAHKNWEELGKIDSSLLRTMRHIRFGQASHSTDTGEYAPADEQYSLLETRHVRGEEWPSEAWNFQDMHRVAGANPYSGKAQRADVIEPRPTQSEQLESRLDTGIEDFREVRARAADCYSQSGVKSETKPGAKSDSGVGQLPEPEELVIFFQSVKGIGKVLSQEIVDTLGVSGVLHALEHEPQQLTAFRNLKQKKLEAILRCWEENELIC</sequence>
<dbReference type="InterPro" id="IPR013815">
    <property type="entry name" value="ATP_grasp_subdomain_1"/>
</dbReference>
<proteinExistence type="predicted"/>
<evidence type="ECO:0000259" key="4">
    <source>
        <dbReference type="PROSITE" id="PS50975"/>
    </source>
</evidence>
<evidence type="ECO:0000256" key="2">
    <source>
        <dbReference type="PROSITE-ProRule" id="PRU00409"/>
    </source>
</evidence>
<evidence type="ECO:0000313" key="6">
    <source>
        <dbReference type="Proteomes" id="UP000738517"/>
    </source>
</evidence>
<dbReference type="PANTHER" id="PTHR21621:SF0">
    <property type="entry name" value="BETA-CITRYLGLUTAMATE SYNTHASE B-RELATED"/>
    <property type="match status" value="1"/>
</dbReference>
<dbReference type="PANTHER" id="PTHR21621">
    <property type="entry name" value="RIBOSOMAL PROTEIN S6 MODIFICATION PROTEIN"/>
    <property type="match status" value="1"/>
</dbReference>
<reference evidence="5 6" key="1">
    <citation type="journal article" date="2017" name="Int. J. Syst. Evol. Microbiol.">
        <title>Photobacterium alginatilyticum sp. nov., a marine bacterium isolated from bottom seawater.</title>
        <authorList>
            <person name="Wang X."/>
            <person name="Wang Y."/>
            <person name="Yang X."/>
            <person name="Sun H."/>
            <person name="Li B."/>
            <person name="Zhang X.H."/>
        </authorList>
    </citation>
    <scope>NUCLEOTIDE SEQUENCE [LARGE SCALE GENOMIC DNA]</scope>
    <source>
        <strain evidence="5 6">P03D4</strain>
    </source>
</reference>
<protein>
    <recommendedName>
        <fullName evidence="4">ATP-grasp domain-containing protein</fullName>
    </recommendedName>
</protein>
<dbReference type="RefSeq" id="WP_160651572.1">
    <property type="nucleotide sequence ID" value="NZ_RSEJ01000011.1"/>
</dbReference>
<dbReference type="EMBL" id="RSEJ01000011">
    <property type="protein sequence ID" value="NBI53324.1"/>
    <property type="molecule type" value="Genomic_DNA"/>
</dbReference>
<accession>A0ABW9YHM2</accession>
<evidence type="ECO:0000256" key="3">
    <source>
        <dbReference type="SAM" id="MobiDB-lite"/>
    </source>
</evidence>
<keyword evidence="1" id="KW-0464">Manganese</keyword>
<keyword evidence="6" id="KW-1185">Reference proteome</keyword>
<dbReference type="Pfam" id="PF08443">
    <property type="entry name" value="RimK"/>
    <property type="match status" value="1"/>
</dbReference>
<dbReference type="InterPro" id="IPR013651">
    <property type="entry name" value="ATP-grasp_RimK-type"/>
</dbReference>
<keyword evidence="2" id="KW-0067">ATP-binding</keyword>
<dbReference type="Gene3D" id="3.30.1490.20">
    <property type="entry name" value="ATP-grasp fold, A domain"/>
    <property type="match status" value="1"/>
</dbReference>
<feature type="domain" description="ATP-grasp" evidence="4">
    <location>
        <begin position="102"/>
        <end position="285"/>
    </location>
</feature>
<evidence type="ECO:0000313" key="5">
    <source>
        <dbReference type="EMBL" id="NBI53324.1"/>
    </source>
</evidence>
<dbReference type="InterPro" id="IPR011761">
    <property type="entry name" value="ATP-grasp"/>
</dbReference>
<evidence type="ECO:0000256" key="1">
    <source>
        <dbReference type="ARBA" id="ARBA00023211"/>
    </source>
</evidence>
<keyword evidence="2" id="KW-0547">Nucleotide-binding</keyword>
<name>A0ABW9YHM2_9GAMM</name>
<organism evidence="5 6">
    <name type="scientific">Photobacterium alginatilyticum</name>
    <dbReference type="NCBI Taxonomy" id="1775171"/>
    <lineage>
        <taxon>Bacteria</taxon>
        <taxon>Pseudomonadati</taxon>
        <taxon>Pseudomonadota</taxon>
        <taxon>Gammaproteobacteria</taxon>
        <taxon>Vibrionales</taxon>
        <taxon>Vibrionaceae</taxon>
        <taxon>Photobacterium</taxon>
    </lineage>
</organism>
<gene>
    <name evidence="5" type="ORF">EIZ48_12120</name>
</gene>
<feature type="region of interest" description="Disordered" evidence="3">
    <location>
        <begin position="407"/>
        <end position="427"/>
    </location>
</feature>
<dbReference type="PROSITE" id="PS50975">
    <property type="entry name" value="ATP_GRASP"/>
    <property type="match status" value="1"/>
</dbReference>
<dbReference type="SUPFAM" id="SSF56059">
    <property type="entry name" value="Glutathione synthetase ATP-binding domain-like"/>
    <property type="match status" value="1"/>
</dbReference>